<protein>
    <submittedName>
        <fullName evidence="3">Uncharacterized protein</fullName>
    </submittedName>
</protein>
<reference evidence="3" key="1">
    <citation type="journal article" date="2017" name="Nature">
        <title>The sunflower genome provides insights into oil metabolism, flowering and Asterid evolution.</title>
        <authorList>
            <person name="Badouin H."/>
            <person name="Gouzy J."/>
            <person name="Grassa C.J."/>
            <person name="Murat F."/>
            <person name="Staton S.E."/>
            <person name="Cottret L."/>
            <person name="Lelandais-Briere C."/>
            <person name="Owens G.L."/>
            <person name="Carrere S."/>
            <person name="Mayjonade B."/>
            <person name="Legrand L."/>
            <person name="Gill N."/>
            <person name="Kane N.C."/>
            <person name="Bowers J.E."/>
            <person name="Hubner S."/>
            <person name="Bellec A."/>
            <person name="Berard A."/>
            <person name="Berges H."/>
            <person name="Blanchet N."/>
            <person name="Boniface M.C."/>
            <person name="Brunel D."/>
            <person name="Catrice O."/>
            <person name="Chaidir N."/>
            <person name="Claudel C."/>
            <person name="Donnadieu C."/>
            <person name="Faraut T."/>
            <person name="Fievet G."/>
            <person name="Helmstetter N."/>
            <person name="King M."/>
            <person name="Knapp S.J."/>
            <person name="Lai Z."/>
            <person name="Le Paslier M.C."/>
            <person name="Lippi Y."/>
            <person name="Lorenzon L."/>
            <person name="Mandel J.R."/>
            <person name="Marage G."/>
            <person name="Marchand G."/>
            <person name="Marquand E."/>
            <person name="Bret-Mestries E."/>
            <person name="Morien E."/>
            <person name="Nambeesan S."/>
            <person name="Nguyen T."/>
            <person name="Pegot-Espagnet P."/>
            <person name="Pouilly N."/>
            <person name="Raftis F."/>
            <person name="Sallet E."/>
            <person name="Schiex T."/>
            <person name="Thomas J."/>
            <person name="Vandecasteele C."/>
            <person name="Vares D."/>
            <person name="Vear F."/>
            <person name="Vautrin S."/>
            <person name="Crespi M."/>
            <person name="Mangin B."/>
            <person name="Burke J.M."/>
            <person name="Salse J."/>
            <person name="Munos S."/>
            <person name="Vincourt P."/>
            <person name="Rieseberg L.H."/>
            <person name="Langlade N.B."/>
        </authorList>
    </citation>
    <scope>NUCLEOTIDE SEQUENCE</scope>
    <source>
        <tissue evidence="3">Leaves</tissue>
    </source>
</reference>
<keyword evidence="2" id="KW-0812">Transmembrane</keyword>
<feature type="compositionally biased region" description="Low complexity" evidence="1">
    <location>
        <begin position="402"/>
        <end position="411"/>
    </location>
</feature>
<gene>
    <name evidence="3" type="ORF">HanXRQr2_Chr13g0593251</name>
</gene>
<dbReference type="PANTHER" id="PTHR31099">
    <property type="entry name" value="OS06G0165300 PROTEIN"/>
    <property type="match status" value="1"/>
</dbReference>
<dbReference type="EMBL" id="MNCJ02000328">
    <property type="protein sequence ID" value="KAF5773841.1"/>
    <property type="molecule type" value="Genomic_DNA"/>
</dbReference>
<evidence type="ECO:0000313" key="4">
    <source>
        <dbReference type="Proteomes" id="UP000215914"/>
    </source>
</evidence>
<keyword evidence="2" id="KW-1133">Transmembrane helix</keyword>
<evidence type="ECO:0000256" key="2">
    <source>
        <dbReference type="SAM" id="Phobius"/>
    </source>
</evidence>
<dbReference type="AlphaFoldDB" id="A0A9K3EJ53"/>
<reference evidence="3" key="2">
    <citation type="submission" date="2020-06" db="EMBL/GenBank/DDBJ databases">
        <title>Helianthus annuus Genome sequencing and assembly Release 2.</title>
        <authorList>
            <person name="Gouzy J."/>
            <person name="Langlade N."/>
            <person name="Munos S."/>
        </authorList>
    </citation>
    <scope>NUCLEOTIDE SEQUENCE</scope>
    <source>
        <tissue evidence="3">Leaves</tissue>
    </source>
</reference>
<sequence>MTLYVAFFREGNFRLPMSKFVGEVLIKDWCRRWRCSMSFTTLLMLVGFISSTPILPTFFPVAGTPPKSFHDWKNKFFYIRRGVIPIDMHYRTEREGVPKVVLVGFSTDREWYNTLTKLPTLIIQLEEKALVAAGMSLLGCPKTRGQHQCYNLMNILDAKVGGEITGMLLLAGEATWVKRIRDNFLHPSSQSLVAYGAVILGSSSAVRTKVVKSPTREEAILLSSEEFIGSSHGLIYRSMRAGPRQRPVPGPEDVDAALGLSEKKLKVMGHIATPSDSDVDLGLFAQKPGNLREQIYEASSLKKPPPKPTRPVSRGVKITLPDISSIPPPTSPPPVTYGDSPIHTSLSHLDPKGKGPEEASEMVVAETITPPIIPGLVIQEGDESVEGLKTDYKSSEATPIQGTRYTRRGPSTSGGRGRSDQ</sequence>
<evidence type="ECO:0000313" key="3">
    <source>
        <dbReference type="EMBL" id="KAF5773841.1"/>
    </source>
</evidence>
<feature type="region of interest" description="Disordered" evidence="1">
    <location>
        <begin position="319"/>
        <end position="359"/>
    </location>
</feature>
<dbReference type="PANTHER" id="PTHR31099:SF49">
    <property type="entry name" value="MYOSIN HEAVY CHAIN-LIKE PROTEIN"/>
    <property type="match status" value="1"/>
</dbReference>
<comment type="caution">
    <text evidence="3">The sequence shown here is derived from an EMBL/GenBank/DDBJ whole genome shotgun (WGS) entry which is preliminary data.</text>
</comment>
<feature type="region of interest" description="Disordered" evidence="1">
    <location>
        <begin position="387"/>
        <end position="421"/>
    </location>
</feature>
<feature type="compositionally biased region" description="Pro residues" evidence="1">
    <location>
        <begin position="326"/>
        <end position="335"/>
    </location>
</feature>
<proteinExistence type="predicted"/>
<dbReference type="Proteomes" id="UP000215914">
    <property type="component" value="Unassembled WGS sequence"/>
</dbReference>
<accession>A0A9K3EJ53</accession>
<organism evidence="3 4">
    <name type="scientific">Helianthus annuus</name>
    <name type="common">Common sunflower</name>
    <dbReference type="NCBI Taxonomy" id="4232"/>
    <lineage>
        <taxon>Eukaryota</taxon>
        <taxon>Viridiplantae</taxon>
        <taxon>Streptophyta</taxon>
        <taxon>Embryophyta</taxon>
        <taxon>Tracheophyta</taxon>
        <taxon>Spermatophyta</taxon>
        <taxon>Magnoliopsida</taxon>
        <taxon>eudicotyledons</taxon>
        <taxon>Gunneridae</taxon>
        <taxon>Pentapetalae</taxon>
        <taxon>asterids</taxon>
        <taxon>campanulids</taxon>
        <taxon>Asterales</taxon>
        <taxon>Asteraceae</taxon>
        <taxon>Asteroideae</taxon>
        <taxon>Heliantheae alliance</taxon>
        <taxon>Heliantheae</taxon>
        <taxon>Helianthus</taxon>
    </lineage>
</organism>
<keyword evidence="2" id="KW-0472">Membrane</keyword>
<name>A0A9K3EJ53_HELAN</name>
<feature type="transmembrane region" description="Helical" evidence="2">
    <location>
        <begin position="39"/>
        <end position="59"/>
    </location>
</feature>
<dbReference type="Gramene" id="mRNA:HanXRQr2_Chr13g0593251">
    <property type="protein sequence ID" value="mRNA:HanXRQr2_Chr13g0593251"/>
    <property type="gene ID" value="HanXRQr2_Chr13g0593251"/>
</dbReference>
<keyword evidence="4" id="KW-1185">Reference proteome</keyword>
<feature type="compositionally biased region" description="Gly residues" evidence="1">
    <location>
        <begin position="412"/>
        <end position="421"/>
    </location>
</feature>
<evidence type="ECO:0000256" key="1">
    <source>
        <dbReference type="SAM" id="MobiDB-lite"/>
    </source>
</evidence>